<reference evidence="2 3" key="1">
    <citation type="submission" date="2014-11" db="EMBL/GenBank/DDBJ databases">
        <authorList>
            <person name="Zhu J."/>
            <person name="Qi W."/>
            <person name="Song R."/>
        </authorList>
    </citation>
    <scope>NUCLEOTIDE SEQUENCE [LARGE SCALE GENOMIC DNA]</scope>
</reference>
<dbReference type="Proteomes" id="UP000041254">
    <property type="component" value="Unassembled WGS sequence"/>
</dbReference>
<sequence>METGSAVVVEESGIQLRASPLTFGLQQLQQLFSGECPLEAIDDALVRHGGDVEKATEDLCVIIESLAEGKSGAQPQSHDAEEQQEKPEPPPHPPAAGPSDADELLARQLQDYEDSRAAQAVEAARRQAAQPSGSSGGGGGGPGIFPLPNLGIRKPQSSSSQPLAAAAAAAGAGGEGWGQPRPKGQLAAEKMKEIREKMGDGMNRLFRRGKKAPEPRGAYGPNLQDEGSISFGISTGRGWGGGTFNRAGEPGEVEPLTEADVMVDSVMQDAGYTNSYVPTTAEAAPSETPPPTQQSSASSAPRTEGGDHSPYKVQYKPPANGDNAFGTPAASESVDLLGLDGQTTTQQSGSADGATEI</sequence>
<evidence type="ECO:0000256" key="1">
    <source>
        <dbReference type="SAM" id="MobiDB-lite"/>
    </source>
</evidence>
<feature type="region of interest" description="Disordered" evidence="1">
    <location>
        <begin position="273"/>
        <end position="357"/>
    </location>
</feature>
<keyword evidence="3" id="KW-1185">Reference proteome</keyword>
<gene>
    <name evidence="2" type="ORF">Vbra_18892</name>
</gene>
<feature type="compositionally biased region" description="Low complexity" evidence="1">
    <location>
        <begin position="117"/>
        <end position="133"/>
    </location>
</feature>
<name>A0A0G4GWI2_VITBC</name>
<dbReference type="InParanoid" id="A0A0G4GWI2"/>
<evidence type="ECO:0000313" key="2">
    <source>
        <dbReference type="EMBL" id="CEM35296.1"/>
    </source>
</evidence>
<protein>
    <recommendedName>
        <fullName evidence="4">CUE domain-containing protein</fullName>
    </recommendedName>
</protein>
<dbReference type="EMBL" id="CDMY01000850">
    <property type="protein sequence ID" value="CEM35296.1"/>
    <property type="molecule type" value="Genomic_DNA"/>
</dbReference>
<feature type="compositionally biased region" description="Polar residues" evidence="1">
    <location>
        <begin position="341"/>
        <end position="350"/>
    </location>
</feature>
<feature type="region of interest" description="Disordered" evidence="1">
    <location>
        <begin position="200"/>
        <end position="234"/>
    </location>
</feature>
<accession>A0A0G4GWI2</accession>
<proteinExistence type="predicted"/>
<dbReference type="VEuPathDB" id="CryptoDB:Vbra_18892"/>
<dbReference type="CDD" id="cd14279">
    <property type="entry name" value="CUE"/>
    <property type="match status" value="1"/>
</dbReference>
<organism evidence="2 3">
    <name type="scientific">Vitrella brassicaformis (strain CCMP3155)</name>
    <dbReference type="NCBI Taxonomy" id="1169540"/>
    <lineage>
        <taxon>Eukaryota</taxon>
        <taxon>Sar</taxon>
        <taxon>Alveolata</taxon>
        <taxon>Colpodellida</taxon>
        <taxon>Vitrellaceae</taxon>
        <taxon>Vitrella</taxon>
    </lineage>
</organism>
<feature type="compositionally biased region" description="Gly residues" evidence="1">
    <location>
        <begin position="134"/>
        <end position="143"/>
    </location>
</feature>
<evidence type="ECO:0008006" key="4">
    <source>
        <dbReference type="Google" id="ProtNLM"/>
    </source>
</evidence>
<evidence type="ECO:0000313" key="3">
    <source>
        <dbReference type="Proteomes" id="UP000041254"/>
    </source>
</evidence>
<feature type="region of interest" description="Disordered" evidence="1">
    <location>
        <begin position="67"/>
        <end position="186"/>
    </location>
</feature>
<dbReference type="AlphaFoldDB" id="A0A0G4GWI2"/>
<feature type="compositionally biased region" description="Basic and acidic residues" evidence="1">
    <location>
        <begin position="78"/>
        <end position="89"/>
    </location>
</feature>